<feature type="compositionally biased region" description="Low complexity" evidence="5">
    <location>
        <begin position="53"/>
        <end position="108"/>
    </location>
</feature>
<dbReference type="InterPro" id="IPR008967">
    <property type="entry name" value="p53-like_TF_DNA-bd_sf"/>
</dbReference>
<evidence type="ECO:0000256" key="4">
    <source>
        <dbReference type="ARBA" id="ARBA00023242"/>
    </source>
</evidence>
<dbReference type="Pfam" id="PF00853">
    <property type="entry name" value="Runt"/>
    <property type="match status" value="1"/>
</dbReference>
<name>A0A6I8UGB3_DROPS</name>
<gene>
    <name evidence="8" type="primary">run</name>
</gene>
<keyword evidence="4" id="KW-0539">Nucleus</keyword>
<dbReference type="GO" id="GO:0001709">
    <property type="term" value="P:cell fate determination"/>
    <property type="evidence" value="ECO:0007669"/>
    <property type="project" value="UniProtKB-ARBA"/>
</dbReference>
<dbReference type="GO" id="GO:0000978">
    <property type="term" value="F:RNA polymerase II cis-regulatory region sequence-specific DNA binding"/>
    <property type="evidence" value="ECO:0007669"/>
    <property type="project" value="TreeGrafter"/>
</dbReference>
<dbReference type="InterPro" id="IPR013524">
    <property type="entry name" value="Runt_dom"/>
</dbReference>
<keyword evidence="7" id="KW-1185">Reference proteome</keyword>
<dbReference type="PRINTS" id="PR00967">
    <property type="entry name" value="ONCOGENEAML1"/>
</dbReference>
<dbReference type="GO" id="GO:0005524">
    <property type="term" value="F:ATP binding"/>
    <property type="evidence" value="ECO:0007669"/>
    <property type="project" value="InterPro"/>
</dbReference>
<dbReference type="FunCoup" id="A0A6I8UGB3">
    <property type="interactions" value="85"/>
</dbReference>
<dbReference type="KEGG" id="dpo:4815174"/>
<keyword evidence="3" id="KW-0804">Transcription</keyword>
<evidence type="ECO:0000313" key="8">
    <source>
        <dbReference type="RefSeq" id="XP_001355043.3"/>
    </source>
</evidence>
<evidence type="ECO:0000256" key="1">
    <source>
        <dbReference type="ARBA" id="ARBA00004123"/>
    </source>
</evidence>
<feature type="domain" description="Runt" evidence="6">
    <location>
        <begin position="120"/>
        <end position="248"/>
    </location>
</feature>
<dbReference type="InParanoid" id="A0A6I8UGB3"/>
<dbReference type="PROSITE" id="PS51062">
    <property type="entry name" value="RUNT"/>
    <property type="match status" value="1"/>
</dbReference>
<dbReference type="AlphaFoldDB" id="A0A6I8UGB3"/>
<evidence type="ECO:0000256" key="3">
    <source>
        <dbReference type="ARBA" id="ARBA00023163"/>
    </source>
</evidence>
<proteinExistence type="predicted"/>
<feature type="compositionally biased region" description="Low complexity" evidence="5">
    <location>
        <begin position="345"/>
        <end position="356"/>
    </location>
</feature>
<dbReference type="Gene3D" id="2.60.40.720">
    <property type="match status" value="1"/>
</dbReference>
<feature type="compositionally biased region" description="Low complexity" evidence="5">
    <location>
        <begin position="300"/>
        <end position="321"/>
    </location>
</feature>
<evidence type="ECO:0000256" key="2">
    <source>
        <dbReference type="ARBA" id="ARBA00023015"/>
    </source>
</evidence>
<dbReference type="SUPFAM" id="SSF49417">
    <property type="entry name" value="p53-like transcription factors"/>
    <property type="match status" value="1"/>
</dbReference>
<protein>
    <submittedName>
        <fullName evidence="8">Segmentation protein Runt isoform X1</fullName>
    </submittedName>
</protein>
<dbReference type="GO" id="GO:0003006">
    <property type="term" value="P:developmental process involved in reproduction"/>
    <property type="evidence" value="ECO:0007669"/>
    <property type="project" value="UniProtKB-ARBA"/>
</dbReference>
<evidence type="ECO:0000259" key="6">
    <source>
        <dbReference type="PROSITE" id="PS51062"/>
    </source>
</evidence>
<dbReference type="GO" id="GO:0048592">
    <property type="term" value="P:eye morphogenesis"/>
    <property type="evidence" value="ECO:0007669"/>
    <property type="project" value="UniProtKB-ARBA"/>
</dbReference>
<dbReference type="ExpressionAtlas" id="A0A6I8UGB3">
    <property type="expression patterns" value="baseline"/>
</dbReference>
<reference evidence="8" key="1">
    <citation type="submission" date="2025-08" db="UniProtKB">
        <authorList>
            <consortium name="RefSeq"/>
        </authorList>
    </citation>
    <scope>IDENTIFICATION</scope>
    <source>
        <strain evidence="8">MV-25-SWS-2005</strain>
        <tissue evidence="8">Whole body</tissue>
    </source>
</reference>
<evidence type="ECO:0000256" key="5">
    <source>
        <dbReference type="SAM" id="MobiDB-lite"/>
    </source>
</evidence>
<accession>A0A6I8UGB3</accession>
<dbReference type="Proteomes" id="UP000001819">
    <property type="component" value="Chromosome X"/>
</dbReference>
<dbReference type="FunFam" id="2.60.40.720:FF:000001">
    <property type="entry name" value="Runt-related transcription factor"/>
    <property type="match status" value="1"/>
</dbReference>
<dbReference type="PANTHER" id="PTHR11950">
    <property type="entry name" value="RUNT RELATED"/>
    <property type="match status" value="1"/>
</dbReference>
<dbReference type="InterPro" id="IPR000040">
    <property type="entry name" value="AML1_Runt"/>
</dbReference>
<dbReference type="GO" id="GO:0000981">
    <property type="term" value="F:DNA-binding transcription factor activity, RNA polymerase II-specific"/>
    <property type="evidence" value="ECO:0007669"/>
    <property type="project" value="TreeGrafter"/>
</dbReference>
<feature type="region of interest" description="Disordered" evidence="5">
    <location>
        <begin position="300"/>
        <end position="361"/>
    </location>
</feature>
<organism evidence="7 8">
    <name type="scientific">Drosophila pseudoobscura pseudoobscura</name>
    <name type="common">Fruit fly</name>
    <dbReference type="NCBI Taxonomy" id="46245"/>
    <lineage>
        <taxon>Eukaryota</taxon>
        <taxon>Metazoa</taxon>
        <taxon>Ecdysozoa</taxon>
        <taxon>Arthropoda</taxon>
        <taxon>Hexapoda</taxon>
        <taxon>Insecta</taxon>
        <taxon>Pterygota</taxon>
        <taxon>Neoptera</taxon>
        <taxon>Endopterygota</taxon>
        <taxon>Diptera</taxon>
        <taxon>Brachycera</taxon>
        <taxon>Muscomorpha</taxon>
        <taxon>Ephydroidea</taxon>
        <taxon>Drosophilidae</taxon>
        <taxon>Drosophila</taxon>
        <taxon>Sophophora</taxon>
    </lineage>
</organism>
<dbReference type="PANTHER" id="PTHR11950:SF31">
    <property type="entry name" value="SEGMENTATION PROTEIN RUNT"/>
    <property type="match status" value="1"/>
</dbReference>
<sequence length="562" mass="57991">MHLPNGPTMVANSTAVAHTQVLAAAAAAAAAAAVVNSGSSGVSVAQSTSLANTSTHSASSSTGSSTPDISATANTTANSSSSSNSNSNTANNTANNGSSNSNSNSNSAKMPSSMTDMFASLHEMLQEYHGELAQTGSPSILCSALPNHWRSNKSLPGAFKVIALDDVPDGTLVSIKCGNDENYCGELRNCTTTMKNQVAKFNDLRFVGRSGRGKSFTLTITIATYPVQIASYSKAIKVTVDGPREPRSKQSYGYPHPGAFNPFMLNPAWLDAAYMTYGYADYFRHQAAAQAAVHHPALSKASPSSSSSIVSPSASAAASSGAGNGAAGPADYHHVSQITPPPSGAPTAAGQPAAMMPSPPGAAPAAAYAIPQFPFNHVAAAAAAAAQQQQQHHAKSTPHAFHPYNFAAAAGLRARNAAAAVLHHGGDATGISHISPASSRPSSSSPTQQHVLLKLNTSIETSSIHEQSASDADSDDEQIDVVKSEYDLDKSIDSSRSSPLAQHISVPLRLRCDLKAPSALKPLFHESAAAATNRQASPETTLPAATKLKNSAVQQKTVWRPY</sequence>
<keyword evidence="2" id="KW-0805">Transcription regulation</keyword>
<feature type="region of interest" description="Disordered" evidence="5">
    <location>
        <begin position="53"/>
        <end position="112"/>
    </location>
</feature>
<comment type="subcellular location">
    <subcellularLocation>
        <location evidence="1">Nucleus</location>
    </subcellularLocation>
</comment>
<evidence type="ECO:0000313" key="7">
    <source>
        <dbReference type="Proteomes" id="UP000001819"/>
    </source>
</evidence>
<dbReference type="GO" id="GO:0005634">
    <property type="term" value="C:nucleus"/>
    <property type="evidence" value="ECO:0007669"/>
    <property type="project" value="UniProtKB-SubCell"/>
</dbReference>
<dbReference type="RefSeq" id="XP_001355043.3">
    <property type="nucleotide sequence ID" value="XM_001355007.4"/>
</dbReference>
<dbReference type="InterPro" id="IPR012346">
    <property type="entry name" value="p53/RUNT-type_TF_DNA-bd_sf"/>
</dbReference>